<dbReference type="EMBL" id="JAGFBR010000013">
    <property type="protein sequence ID" value="KAH0456584.1"/>
    <property type="molecule type" value="Genomic_DNA"/>
</dbReference>
<name>A0AAV7G404_DENCH</name>
<sequence>MPETLSSRTPKWVNPNSSKGMIVLASDLTFVSRISAVTGDIITAATKSWRMRSAATLQQELDIAISVSEI</sequence>
<protein>
    <submittedName>
        <fullName evidence="1">Uncharacterized protein</fullName>
    </submittedName>
</protein>
<evidence type="ECO:0000313" key="2">
    <source>
        <dbReference type="Proteomes" id="UP000775213"/>
    </source>
</evidence>
<dbReference type="AlphaFoldDB" id="A0AAV7G404"/>
<dbReference type="Proteomes" id="UP000775213">
    <property type="component" value="Unassembled WGS sequence"/>
</dbReference>
<organism evidence="1 2">
    <name type="scientific">Dendrobium chrysotoxum</name>
    <name type="common">Orchid</name>
    <dbReference type="NCBI Taxonomy" id="161865"/>
    <lineage>
        <taxon>Eukaryota</taxon>
        <taxon>Viridiplantae</taxon>
        <taxon>Streptophyta</taxon>
        <taxon>Embryophyta</taxon>
        <taxon>Tracheophyta</taxon>
        <taxon>Spermatophyta</taxon>
        <taxon>Magnoliopsida</taxon>
        <taxon>Liliopsida</taxon>
        <taxon>Asparagales</taxon>
        <taxon>Orchidaceae</taxon>
        <taxon>Epidendroideae</taxon>
        <taxon>Malaxideae</taxon>
        <taxon>Dendrobiinae</taxon>
        <taxon>Dendrobium</taxon>
    </lineage>
</organism>
<comment type="caution">
    <text evidence="1">The sequence shown here is derived from an EMBL/GenBank/DDBJ whole genome shotgun (WGS) entry which is preliminary data.</text>
</comment>
<accession>A0AAV7G404</accession>
<evidence type="ECO:0000313" key="1">
    <source>
        <dbReference type="EMBL" id="KAH0456584.1"/>
    </source>
</evidence>
<keyword evidence="2" id="KW-1185">Reference proteome</keyword>
<gene>
    <name evidence="1" type="ORF">IEQ34_014491</name>
</gene>
<proteinExistence type="predicted"/>
<reference evidence="1 2" key="1">
    <citation type="journal article" date="2021" name="Hortic Res">
        <title>Chromosome-scale assembly of the Dendrobium chrysotoxum genome enhances the understanding of orchid evolution.</title>
        <authorList>
            <person name="Zhang Y."/>
            <person name="Zhang G.Q."/>
            <person name="Zhang D."/>
            <person name="Liu X.D."/>
            <person name="Xu X.Y."/>
            <person name="Sun W.H."/>
            <person name="Yu X."/>
            <person name="Zhu X."/>
            <person name="Wang Z.W."/>
            <person name="Zhao X."/>
            <person name="Zhong W.Y."/>
            <person name="Chen H."/>
            <person name="Yin W.L."/>
            <person name="Huang T."/>
            <person name="Niu S.C."/>
            <person name="Liu Z.J."/>
        </authorList>
    </citation>
    <scope>NUCLEOTIDE SEQUENCE [LARGE SCALE GENOMIC DNA]</scope>
    <source>
        <strain evidence="1">Lindl</strain>
    </source>
</reference>